<dbReference type="PROSITE" id="PS51293">
    <property type="entry name" value="SANT"/>
    <property type="match status" value="2"/>
</dbReference>
<feature type="compositionally biased region" description="Basic and acidic residues" evidence="2">
    <location>
        <begin position="1058"/>
        <end position="1069"/>
    </location>
</feature>
<evidence type="ECO:0000313" key="4">
    <source>
        <dbReference type="EMBL" id="KVI09747.1"/>
    </source>
</evidence>
<feature type="coiled-coil region" evidence="1">
    <location>
        <begin position="416"/>
        <end position="443"/>
    </location>
</feature>
<dbReference type="PANTHER" id="PTHR47340">
    <property type="entry name" value="DUPLICATED HOMEODOMAIN-LIKE SUPERFAMILY PROTEIN"/>
    <property type="match status" value="1"/>
</dbReference>
<feature type="region of interest" description="Disordered" evidence="2">
    <location>
        <begin position="151"/>
        <end position="170"/>
    </location>
</feature>
<proteinExistence type="predicted"/>
<feature type="domain" description="SANT" evidence="3">
    <location>
        <begin position="771"/>
        <end position="822"/>
    </location>
</feature>
<feature type="region of interest" description="Disordered" evidence="2">
    <location>
        <begin position="1048"/>
        <end position="1069"/>
    </location>
</feature>
<dbReference type="InterPro" id="IPR017884">
    <property type="entry name" value="SANT_dom"/>
</dbReference>
<dbReference type="GO" id="GO:0003677">
    <property type="term" value="F:DNA binding"/>
    <property type="evidence" value="ECO:0007669"/>
    <property type="project" value="UniProtKB-KW"/>
</dbReference>
<dbReference type="Gene3D" id="1.10.10.60">
    <property type="entry name" value="Homeodomain-like"/>
    <property type="match status" value="1"/>
</dbReference>
<dbReference type="Proteomes" id="UP000243975">
    <property type="component" value="Unassembled WGS sequence"/>
</dbReference>
<dbReference type="InterPro" id="IPR001005">
    <property type="entry name" value="SANT/Myb"/>
</dbReference>
<dbReference type="InterPro" id="IPR009057">
    <property type="entry name" value="Homeodomain-like_sf"/>
</dbReference>
<name>A0A103YIK9_CYNCS</name>
<evidence type="ECO:0000256" key="2">
    <source>
        <dbReference type="SAM" id="MobiDB-lite"/>
    </source>
</evidence>
<dbReference type="Gramene" id="KVI09747">
    <property type="protein sequence ID" value="KVI09747"/>
    <property type="gene ID" value="Ccrd_011873"/>
</dbReference>
<evidence type="ECO:0000256" key="1">
    <source>
        <dbReference type="SAM" id="Coils"/>
    </source>
</evidence>
<dbReference type="PANTHER" id="PTHR47340:SF1">
    <property type="entry name" value="DUPLICATED HOMEODOMAIN-LIKE SUPERFAMILY PROTEIN"/>
    <property type="match status" value="1"/>
</dbReference>
<gene>
    <name evidence="4" type="ORF">Ccrd_011873</name>
</gene>
<dbReference type="STRING" id="59895.A0A103YIK9"/>
<keyword evidence="4" id="KW-0238">DNA-binding</keyword>
<dbReference type="OMA" id="NQDGANH"/>
<dbReference type="Pfam" id="PF00249">
    <property type="entry name" value="Myb_DNA-binding"/>
    <property type="match status" value="2"/>
</dbReference>
<keyword evidence="5" id="KW-1185">Reference proteome</keyword>
<feature type="domain" description="SANT" evidence="3">
    <location>
        <begin position="989"/>
        <end position="1036"/>
    </location>
</feature>
<reference evidence="4 5" key="1">
    <citation type="journal article" date="2016" name="Sci. Rep.">
        <title>The genome sequence of the outbreeding globe artichoke constructed de novo incorporating a phase-aware low-pass sequencing strategy of F1 progeny.</title>
        <authorList>
            <person name="Scaglione D."/>
            <person name="Reyes-Chin-Wo S."/>
            <person name="Acquadro A."/>
            <person name="Froenicke L."/>
            <person name="Portis E."/>
            <person name="Beitel C."/>
            <person name="Tirone M."/>
            <person name="Mauro R."/>
            <person name="Lo Monaco A."/>
            <person name="Mauromicale G."/>
            <person name="Faccioli P."/>
            <person name="Cattivelli L."/>
            <person name="Rieseberg L."/>
            <person name="Michelmore R."/>
            <person name="Lanteri S."/>
        </authorList>
    </citation>
    <scope>NUCLEOTIDE SEQUENCE [LARGE SCALE GENOMIC DNA]</scope>
    <source>
        <strain evidence="4">2C</strain>
    </source>
</reference>
<dbReference type="SMART" id="SM00717">
    <property type="entry name" value="SANT"/>
    <property type="match status" value="2"/>
</dbReference>
<feature type="compositionally biased region" description="Polar residues" evidence="2">
    <location>
        <begin position="39"/>
        <end position="51"/>
    </location>
</feature>
<comment type="caution">
    <text evidence="4">The sequence shown here is derived from an EMBL/GenBank/DDBJ whole genome shotgun (WGS) entry which is preliminary data.</text>
</comment>
<organism evidence="4 5">
    <name type="scientific">Cynara cardunculus var. scolymus</name>
    <name type="common">Globe artichoke</name>
    <name type="synonym">Cynara scolymus</name>
    <dbReference type="NCBI Taxonomy" id="59895"/>
    <lineage>
        <taxon>Eukaryota</taxon>
        <taxon>Viridiplantae</taxon>
        <taxon>Streptophyta</taxon>
        <taxon>Embryophyta</taxon>
        <taxon>Tracheophyta</taxon>
        <taxon>Spermatophyta</taxon>
        <taxon>Magnoliopsida</taxon>
        <taxon>eudicotyledons</taxon>
        <taxon>Gunneridae</taxon>
        <taxon>Pentapetalae</taxon>
        <taxon>asterids</taxon>
        <taxon>campanulids</taxon>
        <taxon>Asterales</taxon>
        <taxon>Asteraceae</taxon>
        <taxon>Carduoideae</taxon>
        <taxon>Cardueae</taxon>
        <taxon>Carduinae</taxon>
        <taxon>Cynara</taxon>
    </lineage>
</organism>
<accession>A0A103YIK9</accession>
<dbReference type="EMBL" id="LEKV01001043">
    <property type="protein sequence ID" value="KVI09747.1"/>
    <property type="molecule type" value="Genomic_DNA"/>
</dbReference>
<protein>
    <submittedName>
        <fullName evidence="4">Homeodomain-like protein</fullName>
    </submittedName>
</protein>
<dbReference type="SUPFAM" id="SSF46689">
    <property type="entry name" value="Homeodomain-like"/>
    <property type="match status" value="2"/>
</dbReference>
<feature type="region of interest" description="Disordered" evidence="2">
    <location>
        <begin position="1"/>
        <end position="69"/>
    </location>
</feature>
<evidence type="ECO:0000313" key="5">
    <source>
        <dbReference type="Proteomes" id="UP000243975"/>
    </source>
</evidence>
<keyword evidence="4" id="KW-0371">Homeobox</keyword>
<dbReference type="Gene3D" id="1.20.58.1880">
    <property type="match status" value="1"/>
</dbReference>
<keyword evidence="1" id="KW-0175">Coiled coil</keyword>
<evidence type="ECO:0000259" key="3">
    <source>
        <dbReference type="PROSITE" id="PS51293"/>
    </source>
</evidence>
<sequence>MPPEPLPFDRKDFFKARKPSSSDPVGTVPPQWREPPTTPSNHNNRGSSSSCRLAGGGPSDFRQPFSGYDKAVSGGFHVTTVESGSREYKYCKNDNSKENNTNNSRMSVALGSQKPLKGGNSWATTLSLNGNSYPLTDSVNSWEQLQLNDQHAKKNGGEVSTTGSQGLDKEDSLDWKPLKWIRSGSLSSRGSGFSHSSSCKIIRLDSLDTKIDAQLGNSTPVQSPSGDVVLCLTPRTPADEVSSRKKPRLGWGEGLAKYEKKKVGPYDIVDKESGARNGMVDGVSCSEPLLSSPSNLLDKSPSLTGCSESASPTTPYSFACSSSPGNYCYGMTGLEEKDGSIKAATVDNGTCNPNVASLHLSQNHTEGLAFNLENLEITEGFNLSSSLEELLQSDESGAPGNGFVESTAMDKLQVWKADISRTLEITETEIDSLEHELKLLISDGGSCPFPAASSSSPTERNNKNPGKRFVHLPLKIISSVDMLMEKADGFLEERTGAEDLDRKSPGTATSKLVKPLALCNNVKHPDAVERKDSPSNLDIRSEQAKFPPHHANDDMVGVVNSCRDGSQVPTGSGHTIPIGGDVYYGSENKLCDMILASNRDLANRASDAFSKMLPTTHLRTNISSATDVSLIKKKMVMRKRFIKFKERVITLKFRALQYPWKEDLRLLSIKRFSAKSQKKFELSSRMGYADHQKHDSSSHSRLSSAGSLSLVPTTEIVDYVKKLLSDSQIKIYKNTLKMPSFMLDKREYIASRFISDNGLLENPIDVEKERSIVNPWTIEEKEIFLDKYSLFGKNFRKIASFLEHKTIADCVEFYYKYHKSDFFQKTKKNKKFANGKSYTANIYLVTSGKRLNRDTNATSLDMLGAASATVANMDDGMQKQHKYTANCYVGSSSDKKLPGGDVGILERSNNFAMSCNEQETAAADVLAGICGSMSSDALSSCITSSVEPGRRCQKLGGSSLHLTPEGTLDDVDEDTCSDNSCGEDMDPCDWMDEEKSSFMQAVRSYGKDFSMISRYMRTRSTDECRVFFSKARKCLGLDVIHLEAGSEGTTGANQGGGSDHEDACGSVVSHDKSSSECNKIDLHSSDIREEHAESDRNGCREPELMLENLVSHAEKKPQVELIGESGCSNRNLEGAADSEATETTNAHQNMYSEGSVEEMNDYSSATGVAKVSAKICRQGIRESEHPLPSFNGNTSSSVRRLSSCPAEDLNFASHYSRGTCLDLSIDRGNNMELNASSENGFLMLNFFPKDPGFGKTLSQDDVSSRRLSFRKSGDQRCSSMDGYHLHLSKRSLLDCEESSHILPVSIPSAKEGKNGSLSWHEPQSNFKLEEMDCSVSQEPRQSCSLERPRRSGDVKLFGQILTNLSGSNANGSARESSSIGKPNGGRLFNLEFDNDKKNVPPSRSYGFWDGNRIQTLPDSAMLLAKYPAAFSNTSSSKFDSCSLNQTSD</sequence>